<reference evidence="1" key="1">
    <citation type="submission" date="2021-02" db="EMBL/GenBank/DDBJ databases">
        <authorList>
            <person name="Dougan E. K."/>
            <person name="Rhodes N."/>
            <person name="Thang M."/>
            <person name="Chan C."/>
        </authorList>
    </citation>
    <scope>NUCLEOTIDE SEQUENCE</scope>
</reference>
<dbReference type="Proteomes" id="UP000649617">
    <property type="component" value="Unassembled WGS sequence"/>
</dbReference>
<sequence length="754" mass="86255">MWTVLQWYMTRDAFIGGLCFKIIKPTTMFKGGKPCISAEEADELLSYAEVGFQQDLKDRRKQPAFIAMAHHFVSHAWRYNYNNFLDALATWDAQKGSDVTTYFWVDAFVVNQHIADTYPMEWWSTRFAQAVGDVGSTILVSMPWEDPAPLKRVWVIWEIFCVHQTGARFDIAMPKKELDGFRAALITSFTKVQTALSKVDVELSSAFHKSHQDMVHDEIRRTIGFTKLNEMVQLRMTRWLIGMATRELQSMKEHASEANWKDRMGLQDNLARMLRESGNFSGAEFYFKELLKEVEDKQGKEDAMTMSALNQLAVTLQKANHIDEAMERHRDCLQRRRQVLGENHEETLQSVSNLAVLLSLRRPLTVEIFDEARSLYSLAVKGREATIGAKDPRTLYTQSNFARFLSEAPEPSTQLFEESEQLHARAVENLTAALQQGHPLTLASLHNQACSWIDRCLFEEGSLKGPRVDKAVEQLRLVHKLRIEKLGKEHPDTQQTEKKISEISHLQKQMEKEGGNNANMEAFATWQDLFKAHFEEVSTAEQFKQVRSYMFDTGADLVFDDLLHAGFLDEDGMLTTGMQPYNFMARIITGDTVQRKCQIEQEYLGAHSSRFIIAHNKPESEDMWSSSDPSWLGKASMSKNHRFLAFKDLRWEFCNILAIGIDSGSAHGLAKLQEMKNAATHWVKHAPGWSPPDKTAFLLAVWPLTGVPCLHLHIVDLACSGPSYERLRRKLLPLDDAIRVLEEEVKERPRDARP</sequence>
<dbReference type="OrthoDB" id="415048at2759"/>
<dbReference type="EMBL" id="CAJNIZ010014681">
    <property type="protein sequence ID" value="CAE7364957.1"/>
    <property type="molecule type" value="Genomic_DNA"/>
</dbReference>
<dbReference type="Pfam" id="PF13374">
    <property type="entry name" value="TPR_10"/>
    <property type="match status" value="1"/>
</dbReference>
<dbReference type="InterPro" id="IPR053137">
    <property type="entry name" value="NLR-like"/>
</dbReference>
<evidence type="ECO:0000313" key="1">
    <source>
        <dbReference type="EMBL" id="CAE7364957.1"/>
    </source>
</evidence>
<proteinExistence type="predicted"/>
<organism evidence="1 2">
    <name type="scientific">Symbiodinium pilosum</name>
    <name type="common">Dinoflagellate</name>
    <dbReference type="NCBI Taxonomy" id="2952"/>
    <lineage>
        <taxon>Eukaryota</taxon>
        <taxon>Sar</taxon>
        <taxon>Alveolata</taxon>
        <taxon>Dinophyceae</taxon>
        <taxon>Suessiales</taxon>
        <taxon>Symbiodiniaceae</taxon>
        <taxon>Symbiodinium</taxon>
    </lineage>
</organism>
<evidence type="ECO:0000313" key="2">
    <source>
        <dbReference type="Proteomes" id="UP000649617"/>
    </source>
</evidence>
<comment type="caution">
    <text evidence="1">The sequence shown here is derived from an EMBL/GenBank/DDBJ whole genome shotgun (WGS) entry which is preliminary data.</text>
</comment>
<accession>A0A812PU63</accession>
<gene>
    <name evidence="1" type="primary">NPHP3</name>
    <name evidence="1" type="ORF">SPIL2461_LOCUS8799</name>
</gene>
<dbReference type="PANTHER" id="PTHR46082:SF6">
    <property type="entry name" value="AAA+ ATPASE DOMAIN-CONTAINING PROTEIN-RELATED"/>
    <property type="match status" value="1"/>
</dbReference>
<dbReference type="Gene3D" id="1.25.40.10">
    <property type="entry name" value="Tetratricopeptide repeat domain"/>
    <property type="match status" value="2"/>
</dbReference>
<name>A0A812PU63_SYMPI</name>
<protein>
    <submittedName>
        <fullName evidence="1">NPHP3 protein</fullName>
    </submittedName>
</protein>
<dbReference type="SUPFAM" id="SSF48452">
    <property type="entry name" value="TPR-like"/>
    <property type="match status" value="1"/>
</dbReference>
<dbReference type="AlphaFoldDB" id="A0A812PU63"/>
<dbReference type="InterPro" id="IPR011990">
    <property type="entry name" value="TPR-like_helical_dom_sf"/>
</dbReference>
<dbReference type="PANTHER" id="PTHR46082">
    <property type="entry name" value="ATP/GTP-BINDING PROTEIN-RELATED"/>
    <property type="match status" value="1"/>
</dbReference>
<keyword evidence="2" id="KW-1185">Reference proteome</keyword>